<sequence>MTITINYETKSDQSRFINISMLTTTKKTNSLKINLDKSAESDWNREKINTFLVNIVAENDSSEIIVEITDQANQNRQQVKEIEFIVQLFETFAKQYNEMIKK</sequence>
<dbReference type="Proteomes" id="UP000252477">
    <property type="component" value="Chromosome"/>
</dbReference>
<organism evidence="1 2">
    <name type="scientific">[Mycoplasma] phocae</name>
    <dbReference type="NCBI Taxonomy" id="142651"/>
    <lineage>
        <taxon>Bacteria</taxon>
        <taxon>Bacillati</taxon>
        <taxon>Mycoplasmatota</taxon>
        <taxon>Mycoplasmoidales</taxon>
        <taxon>Metamycoplasmataceae</taxon>
        <taxon>Metamycoplasma</taxon>
    </lineage>
</organism>
<dbReference type="EMBL" id="CP029295">
    <property type="protein sequence ID" value="AXE60897.1"/>
    <property type="molecule type" value="Genomic_DNA"/>
</dbReference>
<name>A0A2Z5IQR1_9BACT</name>
<accession>A0A2Z5IQR1</accession>
<dbReference type="RefSeq" id="WP_114190999.1">
    <property type="nucleotide sequence ID" value="NZ_CP029295.1"/>
</dbReference>
<proteinExistence type="predicted"/>
<evidence type="ECO:0000313" key="1">
    <source>
        <dbReference type="EMBL" id="AXE60897.1"/>
    </source>
</evidence>
<keyword evidence="2" id="KW-1185">Reference proteome</keyword>
<reference evidence="1 2" key="1">
    <citation type="submission" date="2018-05" db="EMBL/GenBank/DDBJ databases">
        <title>Annotation of the Mycoplasma phocidae genome.</title>
        <authorList>
            <person name="Brown D.R."/>
            <person name="Kutish G.F."/>
            <person name="Frasca S.Jr."/>
        </authorList>
    </citation>
    <scope>NUCLEOTIDE SEQUENCE [LARGE SCALE GENOMIC DNA]</scope>
    <source>
        <strain evidence="1 2">105</strain>
    </source>
</reference>
<dbReference type="KEGG" id="mpho:DA803_02220"/>
<gene>
    <name evidence="1" type="ORF">DA803_02220</name>
</gene>
<evidence type="ECO:0000313" key="2">
    <source>
        <dbReference type="Proteomes" id="UP000252477"/>
    </source>
</evidence>
<dbReference type="OrthoDB" id="400917at2"/>
<dbReference type="AlphaFoldDB" id="A0A2Z5IQR1"/>
<protein>
    <submittedName>
        <fullName evidence="1">Uncharacterized protein</fullName>
    </submittedName>
</protein>